<dbReference type="GeneID" id="63715465"/>
<dbReference type="RefSeq" id="XP_040661031.1">
    <property type="nucleotide sequence ID" value="XM_040800148.1"/>
</dbReference>
<dbReference type="AlphaFoldDB" id="A0A151GX47"/>
<organism evidence="1 2">
    <name type="scientific">Drechmeria coniospora</name>
    <name type="common">Nematophagous fungus</name>
    <name type="synonym">Meria coniospora</name>
    <dbReference type="NCBI Taxonomy" id="98403"/>
    <lineage>
        <taxon>Eukaryota</taxon>
        <taxon>Fungi</taxon>
        <taxon>Dikarya</taxon>
        <taxon>Ascomycota</taxon>
        <taxon>Pezizomycotina</taxon>
        <taxon>Sordariomycetes</taxon>
        <taxon>Hypocreomycetidae</taxon>
        <taxon>Hypocreales</taxon>
        <taxon>Ophiocordycipitaceae</taxon>
        <taxon>Drechmeria</taxon>
    </lineage>
</organism>
<dbReference type="Proteomes" id="UP000076580">
    <property type="component" value="Chromosome 01"/>
</dbReference>
<accession>A0A151GX47</accession>
<comment type="caution">
    <text evidence="1">The sequence shown here is derived from an EMBL/GenBank/DDBJ whole genome shotgun (WGS) entry which is preliminary data.</text>
</comment>
<name>A0A151GX47_DRECN</name>
<reference evidence="1 2" key="1">
    <citation type="journal article" date="2016" name="Sci. Rep.">
        <title>Insights into Adaptations to a Near-Obligate Nematode Endoparasitic Lifestyle from the Finished Genome of Drechmeria coniospora.</title>
        <authorList>
            <person name="Zhang L."/>
            <person name="Zhou Z."/>
            <person name="Guo Q."/>
            <person name="Fokkens L."/>
            <person name="Miskei M."/>
            <person name="Pocsi I."/>
            <person name="Zhang W."/>
            <person name="Chen M."/>
            <person name="Wang L."/>
            <person name="Sun Y."/>
            <person name="Donzelli B.G."/>
            <person name="Gibson D.M."/>
            <person name="Nelson D.R."/>
            <person name="Luo J.G."/>
            <person name="Rep M."/>
            <person name="Liu H."/>
            <person name="Yang S."/>
            <person name="Wang J."/>
            <person name="Krasnoff S.B."/>
            <person name="Xu Y."/>
            <person name="Molnar I."/>
            <person name="Lin M."/>
        </authorList>
    </citation>
    <scope>NUCLEOTIDE SEQUENCE [LARGE SCALE GENOMIC DNA]</scope>
    <source>
        <strain evidence="1 2">ARSEF 6962</strain>
    </source>
</reference>
<evidence type="ECO:0000313" key="2">
    <source>
        <dbReference type="Proteomes" id="UP000076580"/>
    </source>
</evidence>
<protein>
    <submittedName>
        <fullName evidence="1">Uncharacterized protein</fullName>
    </submittedName>
</protein>
<dbReference type="EMBL" id="LAYC01000001">
    <property type="protein sequence ID" value="KYK61679.1"/>
    <property type="molecule type" value="Genomic_DNA"/>
</dbReference>
<evidence type="ECO:0000313" key="1">
    <source>
        <dbReference type="EMBL" id="KYK61679.1"/>
    </source>
</evidence>
<sequence length="218" mass="25407">MVEYIQLLPRVDCTFLRRLAAKSEHWAEMAKWLEAHVLRKMERWTTMARQGDVMYCHSDLHQSLTSRLRRFERKFSVPLQWIFVNENYVIQRSFLRLPEDMHGSASGYGHLTWATGFSEIFSGRMGGCEECIGGNVHPCQSLVTRAYLEIMDFPGLGVGIMLNWMKFSKPQLIRISTCMAMVTLAVIFGRLDLPEISNYVLDVLHVWTTYLDYNWPVF</sequence>
<gene>
    <name evidence="1" type="ORF">DCS_02822</name>
</gene>
<dbReference type="InParanoid" id="A0A151GX47"/>
<keyword evidence="2" id="KW-1185">Reference proteome</keyword>
<proteinExistence type="predicted"/>